<dbReference type="STRING" id="327505.A0A2H3HZA0"/>
<proteinExistence type="predicted"/>
<sequence length="350" mass="38692">MSPPVKLHTRRLGKDGPEVSAIGLGLMGLSGIYGSVGSQEERLKFLDRAWEIGATNWDSSDMYGDSEELLGKWFALHPERRKDIFLASKFAIKGSVGPDGTFSMSIDSSPGYARDACERSLKRLGLDCIDLYYVHRLDGKTPIEKTMEELVKLKSEGKIKYIGFSECSSNSLRRAYKVHPVHAVQVEYNPWTLDIEGHSGTFLLQTACELGVAIVAYSPLGRGMLAGQYKSVDNFDPVDYRRVIPRYQGENFTKNLELVDKFQEMAAQKGCTAGQLTLAWLLSLGDDNIPIPGTKKINYLEENTGAVDIQLTDEERKQLRDLVDAADVRGDRGAGDKGAGDRAFADTPEL</sequence>
<dbReference type="InterPro" id="IPR036812">
    <property type="entry name" value="NAD(P)_OxRdtase_dom_sf"/>
</dbReference>
<feature type="domain" description="NADP-dependent oxidoreductase" evidence="3">
    <location>
        <begin position="22"/>
        <end position="322"/>
    </location>
</feature>
<dbReference type="GO" id="GO:0005737">
    <property type="term" value="C:cytoplasm"/>
    <property type="evidence" value="ECO:0007669"/>
    <property type="project" value="TreeGrafter"/>
</dbReference>
<dbReference type="EMBL" id="MABQ02000001">
    <property type="protein sequence ID" value="PCD44694.1"/>
    <property type="molecule type" value="Genomic_DNA"/>
</dbReference>
<evidence type="ECO:0000313" key="4">
    <source>
        <dbReference type="EMBL" id="PCD44694.1"/>
    </source>
</evidence>
<feature type="region of interest" description="Disordered" evidence="2">
    <location>
        <begin position="329"/>
        <end position="350"/>
    </location>
</feature>
<keyword evidence="1" id="KW-0560">Oxidoreductase</keyword>
<evidence type="ECO:0000256" key="1">
    <source>
        <dbReference type="ARBA" id="ARBA00023002"/>
    </source>
</evidence>
<accession>A0A2H3HZA0</accession>
<dbReference type="AlphaFoldDB" id="A0A2H3HZA0"/>
<gene>
    <name evidence="4" type="ORF">AU210_000150</name>
</gene>
<protein>
    <recommendedName>
        <fullName evidence="3">NADP-dependent oxidoreductase domain-containing protein</fullName>
    </recommendedName>
</protein>
<comment type="caution">
    <text evidence="4">The sequence shown here is derived from an EMBL/GenBank/DDBJ whole genome shotgun (WGS) entry which is preliminary data.</text>
</comment>
<evidence type="ECO:0000256" key="2">
    <source>
        <dbReference type="SAM" id="MobiDB-lite"/>
    </source>
</evidence>
<organism evidence="4 5">
    <name type="scientific">Fusarium oxysporum f. sp. radicis-cucumerinum</name>
    <dbReference type="NCBI Taxonomy" id="327505"/>
    <lineage>
        <taxon>Eukaryota</taxon>
        <taxon>Fungi</taxon>
        <taxon>Dikarya</taxon>
        <taxon>Ascomycota</taxon>
        <taxon>Pezizomycotina</taxon>
        <taxon>Sordariomycetes</taxon>
        <taxon>Hypocreomycetidae</taxon>
        <taxon>Hypocreales</taxon>
        <taxon>Nectriaceae</taxon>
        <taxon>Fusarium</taxon>
        <taxon>Fusarium oxysporum species complex</taxon>
    </lineage>
</organism>
<dbReference type="InterPro" id="IPR050791">
    <property type="entry name" value="Aldo-Keto_reductase"/>
</dbReference>
<reference evidence="4 5" key="1">
    <citation type="journal article" date="2016" name="Environ. Microbiol.">
        <title>Effector profiles distinguish formae speciales of Fusarium oxysporum.</title>
        <authorList>
            <person name="van Dam P."/>
            <person name="Fokkens L."/>
            <person name="Schmidt S.M."/>
            <person name="Linmans J.H."/>
            <person name="Kistler H.C."/>
            <person name="Ma L.J."/>
            <person name="Rep M."/>
        </authorList>
    </citation>
    <scope>NUCLEOTIDE SEQUENCE [LARGE SCALE GENOMIC DNA]</scope>
    <source>
        <strain evidence="4 5">Forc016</strain>
    </source>
</reference>
<dbReference type="Proteomes" id="UP000219602">
    <property type="component" value="Chromosome 1"/>
</dbReference>
<evidence type="ECO:0000259" key="3">
    <source>
        <dbReference type="Pfam" id="PF00248"/>
    </source>
</evidence>
<dbReference type="Pfam" id="PF00248">
    <property type="entry name" value="Aldo_ket_red"/>
    <property type="match status" value="1"/>
</dbReference>
<dbReference type="InterPro" id="IPR023210">
    <property type="entry name" value="NADP_OxRdtase_dom"/>
</dbReference>
<feature type="compositionally biased region" description="Basic and acidic residues" evidence="2">
    <location>
        <begin position="329"/>
        <end position="344"/>
    </location>
</feature>
<dbReference type="GO" id="GO:0016491">
    <property type="term" value="F:oxidoreductase activity"/>
    <property type="evidence" value="ECO:0007669"/>
    <property type="project" value="UniProtKB-KW"/>
</dbReference>
<dbReference type="PANTHER" id="PTHR43625:SF40">
    <property type="entry name" value="ALDO-KETO REDUCTASE YAKC [NADP(+)]"/>
    <property type="match status" value="1"/>
</dbReference>
<name>A0A2H3HZA0_FUSOX</name>
<dbReference type="PANTHER" id="PTHR43625">
    <property type="entry name" value="AFLATOXIN B1 ALDEHYDE REDUCTASE"/>
    <property type="match status" value="1"/>
</dbReference>
<evidence type="ECO:0000313" key="5">
    <source>
        <dbReference type="Proteomes" id="UP000219602"/>
    </source>
</evidence>
<reference evidence="4 5" key="2">
    <citation type="journal article" date="2017" name="Sci. Rep.">
        <title>A mobile pathogenicity chromosome in Fusarium oxysporum for infection of multiple cucurbit species.</title>
        <authorList>
            <person name="van Dam P."/>
            <person name="Fokkens L."/>
            <person name="Ayukawa Y."/>
            <person name="van der Gragt M."/>
            <person name="Ter Horst A."/>
            <person name="Brankovics B."/>
            <person name="Houterman P.M."/>
            <person name="Arie T."/>
            <person name="Rep M."/>
        </authorList>
    </citation>
    <scope>NUCLEOTIDE SEQUENCE [LARGE SCALE GENOMIC DNA]</scope>
    <source>
        <strain evidence="4 5">Forc016</strain>
    </source>
</reference>
<dbReference type="SUPFAM" id="SSF51430">
    <property type="entry name" value="NAD(P)-linked oxidoreductase"/>
    <property type="match status" value="1"/>
</dbReference>
<dbReference type="Gene3D" id="3.20.20.100">
    <property type="entry name" value="NADP-dependent oxidoreductase domain"/>
    <property type="match status" value="1"/>
</dbReference>